<dbReference type="AlphaFoldDB" id="A0A5S3XMA1"/>
<reference evidence="3" key="2">
    <citation type="submission" date="2019-06" db="EMBL/GenBank/DDBJ databases">
        <title>Co-occurence of chitin degradation, pigmentation and bioactivity in marine Pseudoalteromonas.</title>
        <authorList>
            <person name="Sonnenschein E.C."/>
            <person name="Bech P.K."/>
        </authorList>
    </citation>
    <scope>NUCLEOTIDE SEQUENCE [LARGE SCALE GENOMIC DNA]</scope>
    <source>
        <strain evidence="3">S2231</strain>
    </source>
</reference>
<name>A0A5S3XMA1_9GAMM</name>
<sequence length="116" mass="13085">MFLKGVLNMSGIGFNFNLVEEGASVFVISTFILYAVMHIAFAAGVFYSARKGEVKGEDTWLVNPLFWSLSTLILGPFFAAVYWVIHHSSIGSFNQDNLKRAKEDREKIESFVRNDN</sequence>
<protein>
    <submittedName>
        <fullName evidence="2">Uncharacterized protein</fullName>
    </submittedName>
</protein>
<organism evidence="2 3">
    <name type="scientific">Pseudoalteromonas citrea</name>
    <dbReference type="NCBI Taxonomy" id="43655"/>
    <lineage>
        <taxon>Bacteria</taxon>
        <taxon>Pseudomonadati</taxon>
        <taxon>Pseudomonadota</taxon>
        <taxon>Gammaproteobacteria</taxon>
        <taxon>Alteromonadales</taxon>
        <taxon>Pseudoalteromonadaceae</taxon>
        <taxon>Pseudoalteromonas</taxon>
    </lineage>
</organism>
<dbReference type="EMBL" id="PNCL01000074">
    <property type="protein sequence ID" value="TMP57112.1"/>
    <property type="molecule type" value="Genomic_DNA"/>
</dbReference>
<dbReference type="Proteomes" id="UP000307706">
    <property type="component" value="Unassembled WGS sequence"/>
</dbReference>
<evidence type="ECO:0000256" key="1">
    <source>
        <dbReference type="SAM" id="Phobius"/>
    </source>
</evidence>
<keyword evidence="1" id="KW-1133">Transmembrane helix</keyword>
<feature type="transmembrane region" description="Helical" evidence="1">
    <location>
        <begin position="25"/>
        <end position="49"/>
    </location>
</feature>
<comment type="caution">
    <text evidence="2">The sequence shown here is derived from an EMBL/GenBank/DDBJ whole genome shotgun (WGS) entry which is preliminary data.</text>
</comment>
<reference evidence="2 3" key="1">
    <citation type="submission" date="2017-12" db="EMBL/GenBank/DDBJ databases">
        <authorList>
            <person name="Paulsen S."/>
            <person name="Gram L.K."/>
        </authorList>
    </citation>
    <scope>NUCLEOTIDE SEQUENCE [LARGE SCALE GENOMIC DNA]</scope>
    <source>
        <strain evidence="2 3">S2231</strain>
    </source>
</reference>
<keyword evidence="1" id="KW-0472">Membrane</keyword>
<gene>
    <name evidence="2" type="ORF">CWB96_13980</name>
</gene>
<accession>A0A5S3XMA1</accession>
<keyword evidence="1" id="KW-0812">Transmembrane</keyword>
<feature type="transmembrane region" description="Helical" evidence="1">
    <location>
        <begin position="61"/>
        <end position="85"/>
    </location>
</feature>
<proteinExistence type="predicted"/>
<dbReference type="RefSeq" id="WP_138598565.1">
    <property type="nucleotide sequence ID" value="NZ_PNCK01000106.1"/>
</dbReference>
<evidence type="ECO:0000313" key="3">
    <source>
        <dbReference type="Proteomes" id="UP000307706"/>
    </source>
</evidence>
<evidence type="ECO:0000313" key="2">
    <source>
        <dbReference type="EMBL" id="TMP57112.1"/>
    </source>
</evidence>